<evidence type="ECO:0000256" key="12">
    <source>
        <dbReference type="SAM" id="Phobius"/>
    </source>
</evidence>
<dbReference type="InterPro" id="IPR013013">
    <property type="entry name" value="PTS_EIIC_1"/>
</dbReference>
<dbReference type="GO" id="GO:0015771">
    <property type="term" value="P:trehalose transport"/>
    <property type="evidence" value="ECO:0007669"/>
    <property type="project" value="TreeGrafter"/>
</dbReference>
<keyword evidence="3" id="KW-1003">Cell membrane</keyword>
<dbReference type="RefSeq" id="WP_055653353.1">
    <property type="nucleotide sequence ID" value="NZ_CABIXC010000002.1"/>
</dbReference>
<feature type="domain" description="PTS EIIB type-1" evidence="13">
    <location>
        <begin position="4"/>
        <end position="86"/>
    </location>
</feature>
<dbReference type="GO" id="GO:0016301">
    <property type="term" value="F:kinase activity"/>
    <property type="evidence" value="ECO:0007669"/>
    <property type="project" value="UniProtKB-KW"/>
</dbReference>
<protein>
    <submittedName>
        <fullName evidence="15">PTS system beta-glucoside-specific transporter subunit IIABC</fullName>
    </submittedName>
</protein>
<feature type="transmembrane region" description="Helical" evidence="12">
    <location>
        <begin position="441"/>
        <end position="462"/>
    </location>
</feature>
<proteinExistence type="predicted"/>
<sequence>MNHVEFSKEILILVGGEKNVSNFTHCITRLRFNVKDKSIVKAEDINKIKGVMGSQWQGEQFQVIVGAESDKLYSTLCKIGNFENSAKINTNLDQDLEKRGKWSWKSLGYKALNYLSPMMTSVIPLMVAGSLCKVIAYLLGPDFLKVIAADNGLYVMLNLMYDAFFYFLPVFLGYVAGKVLNYNPIYGIYLGTLIIVPGFINLVGVQNSLDVLGMSFPIISYSNSFLPVLLGGLVCKYILGFLEDHIPSSAKALLIPLLTVLIMAPVMLGICAPLGTYIGNYLGNFFMYLSSANSFSRIIGATLITIAWPFIILLGMHGGLSAFAMSMMNDYGYDPFLFNTAYVANVAVFGIALGVALKLKSKENKSLTLNYFFTCILGGVTEPILYGVLIKYKKSILGLISSCAIGGFLCGIFVPKLYVYTSTSVLGIWACWMNQEDPRNAVIGNAILLITFIVSVAVTYLMKYNEDA</sequence>
<keyword evidence="6" id="KW-0598">Phosphotransferase system</keyword>
<dbReference type="InterPro" id="IPR018113">
    <property type="entry name" value="PTrfase_EIIB_Cys"/>
</dbReference>
<keyword evidence="5" id="KW-0808">Transferase</keyword>
<dbReference type="PANTHER" id="PTHR30175:SF1">
    <property type="entry name" value="PTS SYSTEM ARBUTIN-, CELLOBIOSE-, AND SALICIN-SPECIFIC EIIBC COMPONENT-RELATED"/>
    <property type="match status" value="1"/>
</dbReference>
<keyword evidence="7 12" id="KW-0812">Transmembrane</keyword>
<dbReference type="PROSITE" id="PS01035">
    <property type="entry name" value="PTS_EIIB_TYPE_1_CYS"/>
    <property type="match status" value="1"/>
</dbReference>
<evidence type="ECO:0000259" key="14">
    <source>
        <dbReference type="PROSITE" id="PS51103"/>
    </source>
</evidence>
<feature type="transmembrane region" description="Helical" evidence="12">
    <location>
        <begin position="396"/>
        <end position="421"/>
    </location>
</feature>
<dbReference type="FunFam" id="3.30.1360.60:FF:000001">
    <property type="entry name" value="PTS system glucose-specific IIBC component PtsG"/>
    <property type="match status" value="1"/>
</dbReference>
<feature type="domain" description="PTS EIIC type-1" evidence="14">
    <location>
        <begin position="125"/>
        <end position="468"/>
    </location>
</feature>
<feature type="transmembrane region" description="Helical" evidence="12">
    <location>
        <begin position="298"/>
        <end position="324"/>
    </location>
</feature>
<keyword evidence="8" id="KW-0418">Kinase</keyword>
<evidence type="ECO:0000256" key="1">
    <source>
        <dbReference type="ARBA" id="ARBA00004651"/>
    </source>
</evidence>
<evidence type="ECO:0000256" key="7">
    <source>
        <dbReference type="ARBA" id="ARBA00022692"/>
    </source>
</evidence>
<dbReference type="CDD" id="cd00212">
    <property type="entry name" value="PTS_IIB_glc"/>
    <property type="match status" value="1"/>
</dbReference>
<dbReference type="EMBL" id="CYZE01000002">
    <property type="protein sequence ID" value="CUN79041.1"/>
    <property type="molecule type" value="Genomic_DNA"/>
</dbReference>
<dbReference type="InterPro" id="IPR036878">
    <property type="entry name" value="Glu_permease_IIB"/>
</dbReference>
<evidence type="ECO:0000256" key="3">
    <source>
        <dbReference type="ARBA" id="ARBA00022475"/>
    </source>
</evidence>
<accession>A0A173ZRZ7</accession>
<dbReference type="PROSITE" id="PS51103">
    <property type="entry name" value="PTS_EIIC_TYPE_1"/>
    <property type="match status" value="1"/>
</dbReference>
<keyword evidence="10 12" id="KW-0472">Membrane</keyword>
<keyword evidence="9 12" id="KW-1133">Transmembrane helix</keyword>
<evidence type="ECO:0000256" key="11">
    <source>
        <dbReference type="PROSITE-ProRule" id="PRU00421"/>
    </source>
</evidence>
<feature type="transmembrane region" description="Helical" evidence="12">
    <location>
        <begin position="254"/>
        <end position="278"/>
    </location>
</feature>
<comment type="subcellular location">
    <subcellularLocation>
        <location evidence="1">Cell membrane</location>
        <topology evidence="1">Multi-pass membrane protein</topology>
    </subcellularLocation>
</comment>
<evidence type="ECO:0000256" key="4">
    <source>
        <dbReference type="ARBA" id="ARBA00022597"/>
    </source>
</evidence>
<reference evidence="15 16" key="1">
    <citation type="submission" date="2015-09" db="EMBL/GenBank/DDBJ databases">
        <authorList>
            <consortium name="Pathogen Informatics"/>
        </authorList>
    </citation>
    <scope>NUCLEOTIDE SEQUENCE [LARGE SCALE GENOMIC DNA]</scope>
    <source>
        <strain evidence="15 16">2789STDY5608850</strain>
    </source>
</reference>
<dbReference type="GO" id="GO:0008982">
    <property type="term" value="F:protein-N(PI)-phosphohistidine-sugar phosphotransferase activity"/>
    <property type="evidence" value="ECO:0007669"/>
    <property type="project" value="InterPro"/>
</dbReference>
<feature type="transmembrane region" description="Helical" evidence="12">
    <location>
        <begin position="336"/>
        <end position="357"/>
    </location>
</feature>
<dbReference type="InterPro" id="IPR003352">
    <property type="entry name" value="PTS_EIIC"/>
</dbReference>
<dbReference type="InterPro" id="IPR001996">
    <property type="entry name" value="PTS_IIB_1"/>
</dbReference>
<dbReference type="Proteomes" id="UP000095651">
    <property type="component" value="Unassembled WGS sequence"/>
</dbReference>
<organism evidence="15 16">
    <name type="scientific">Hungatella hathewayi</name>
    <dbReference type="NCBI Taxonomy" id="154046"/>
    <lineage>
        <taxon>Bacteria</taxon>
        <taxon>Bacillati</taxon>
        <taxon>Bacillota</taxon>
        <taxon>Clostridia</taxon>
        <taxon>Lachnospirales</taxon>
        <taxon>Lachnospiraceae</taxon>
        <taxon>Hungatella</taxon>
    </lineage>
</organism>
<evidence type="ECO:0000256" key="2">
    <source>
        <dbReference type="ARBA" id="ARBA00022448"/>
    </source>
</evidence>
<feature type="active site" description="Phosphocysteine intermediate; for EIIB activity" evidence="11">
    <location>
        <position position="26"/>
    </location>
</feature>
<evidence type="ECO:0000256" key="9">
    <source>
        <dbReference type="ARBA" id="ARBA00022989"/>
    </source>
</evidence>
<dbReference type="AlphaFoldDB" id="A0A173ZRZ7"/>
<gene>
    <name evidence="15" type="primary">bglF_2</name>
    <name evidence="15" type="ORF">ERS852407_01100</name>
</gene>
<dbReference type="GO" id="GO:0005886">
    <property type="term" value="C:plasma membrane"/>
    <property type="evidence" value="ECO:0007669"/>
    <property type="project" value="UniProtKB-SubCell"/>
</dbReference>
<keyword evidence="2" id="KW-0813">Transport</keyword>
<evidence type="ECO:0000256" key="8">
    <source>
        <dbReference type="ARBA" id="ARBA00022777"/>
    </source>
</evidence>
<evidence type="ECO:0000313" key="15">
    <source>
        <dbReference type="EMBL" id="CUN79041.1"/>
    </source>
</evidence>
<feature type="transmembrane region" description="Helical" evidence="12">
    <location>
        <begin position="186"/>
        <end position="204"/>
    </location>
</feature>
<dbReference type="GO" id="GO:0009401">
    <property type="term" value="P:phosphoenolpyruvate-dependent sugar phosphotransferase system"/>
    <property type="evidence" value="ECO:0007669"/>
    <property type="project" value="UniProtKB-KW"/>
</dbReference>
<dbReference type="GO" id="GO:0090589">
    <property type="term" value="F:protein-phosphocysteine-trehalose phosphotransferase system transporter activity"/>
    <property type="evidence" value="ECO:0007669"/>
    <property type="project" value="TreeGrafter"/>
</dbReference>
<evidence type="ECO:0000256" key="5">
    <source>
        <dbReference type="ARBA" id="ARBA00022679"/>
    </source>
</evidence>
<evidence type="ECO:0000256" key="6">
    <source>
        <dbReference type="ARBA" id="ARBA00022683"/>
    </source>
</evidence>
<dbReference type="Pfam" id="PF02378">
    <property type="entry name" value="PTS_EIIC"/>
    <property type="match status" value="1"/>
</dbReference>
<feature type="transmembrane region" description="Helical" evidence="12">
    <location>
        <begin position="152"/>
        <end position="174"/>
    </location>
</feature>
<dbReference type="Gene3D" id="3.30.1360.60">
    <property type="entry name" value="Glucose permease domain IIB"/>
    <property type="match status" value="1"/>
</dbReference>
<dbReference type="PROSITE" id="PS51098">
    <property type="entry name" value="PTS_EIIB_TYPE_1"/>
    <property type="match status" value="1"/>
</dbReference>
<dbReference type="Pfam" id="PF00367">
    <property type="entry name" value="PTS_EIIB"/>
    <property type="match status" value="1"/>
</dbReference>
<dbReference type="SUPFAM" id="SSF55604">
    <property type="entry name" value="Glucose permease domain IIB"/>
    <property type="match status" value="1"/>
</dbReference>
<feature type="transmembrane region" description="Helical" evidence="12">
    <location>
        <begin position="122"/>
        <end position="140"/>
    </location>
</feature>
<feature type="transmembrane region" description="Helical" evidence="12">
    <location>
        <begin position="224"/>
        <end position="242"/>
    </location>
</feature>
<evidence type="ECO:0000256" key="10">
    <source>
        <dbReference type="ARBA" id="ARBA00023136"/>
    </source>
</evidence>
<keyword evidence="4" id="KW-0762">Sugar transport</keyword>
<dbReference type="InterPro" id="IPR050558">
    <property type="entry name" value="PTS_Sugar-Specific_Components"/>
</dbReference>
<evidence type="ECO:0000259" key="13">
    <source>
        <dbReference type="PROSITE" id="PS51098"/>
    </source>
</evidence>
<feature type="transmembrane region" description="Helical" evidence="12">
    <location>
        <begin position="369"/>
        <end position="389"/>
    </location>
</feature>
<name>A0A173ZRZ7_9FIRM</name>
<dbReference type="PANTHER" id="PTHR30175">
    <property type="entry name" value="PHOSPHOTRANSFERASE SYSTEM TRANSPORT PROTEIN"/>
    <property type="match status" value="1"/>
</dbReference>
<evidence type="ECO:0000313" key="16">
    <source>
        <dbReference type="Proteomes" id="UP000095651"/>
    </source>
</evidence>